<dbReference type="Proteomes" id="UP000005801">
    <property type="component" value="Unassembled WGS sequence"/>
</dbReference>
<dbReference type="PANTHER" id="PTHR23422:SF9">
    <property type="entry name" value="ZN-DEPENDENT HYDROLASE"/>
    <property type="match status" value="1"/>
</dbReference>
<dbReference type="Pfam" id="PF03571">
    <property type="entry name" value="Peptidase_M49"/>
    <property type="match status" value="1"/>
</dbReference>
<organism evidence="5 6">
    <name type="scientific">Plesiocystis pacifica SIR-1</name>
    <dbReference type="NCBI Taxonomy" id="391625"/>
    <lineage>
        <taxon>Bacteria</taxon>
        <taxon>Pseudomonadati</taxon>
        <taxon>Myxococcota</taxon>
        <taxon>Polyangia</taxon>
        <taxon>Nannocystales</taxon>
        <taxon>Nannocystaceae</taxon>
        <taxon>Plesiocystis</taxon>
    </lineage>
</organism>
<dbReference type="Gene3D" id="3.30.540.30">
    <property type="match status" value="1"/>
</dbReference>
<evidence type="ECO:0008006" key="7">
    <source>
        <dbReference type="Google" id="ProtNLM"/>
    </source>
</evidence>
<keyword evidence="2" id="KW-0378">Hydrolase</keyword>
<dbReference type="InterPro" id="IPR039461">
    <property type="entry name" value="Peptidase_M49"/>
</dbReference>
<name>A6GH13_9BACT</name>
<dbReference type="AlphaFoldDB" id="A6GH13"/>
<feature type="signal peptide" evidence="4">
    <location>
        <begin position="1"/>
        <end position="23"/>
    </location>
</feature>
<feature type="region of interest" description="Disordered" evidence="3">
    <location>
        <begin position="28"/>
        <end position="47"/>
    </location>
</feature>
<keyword evidence="4" id="KW-0732">Signal</keyword>
<comment type="caution">
    <text evidence="5">The sequence shown here is derived from an EMBL/GenBank/DDBJ whole genome shotgun (WGS) entry which is preliminary data.</text>
</comment>
<dbReference type="PROSITE" id="PS51257">
    <property type="entry name" value="PROKAR_LIPOPROTEIN"/>
    <property type="match status" value="1"/>
</dbReference>
<dbReference type="GO" id="GO:0046872">
    <property type="term" value="F:metal ion binding"/>
    <property type="evidence" value="ECO:0007669"/>
    <property type="project" value="UniProtKB-KW"/>
</dbReference>
<evidence type="ECO:0000256" key="2">
    <source>
        <dbReference type="ARBA" id="ARBA00022801"/>
    </source>
</evidence>
<dbReference type="eggNOG" id="COG0457">
    <property type="taxonomic scope" value="Bacteria"/>
</dbReference>
<feature type="chain" id="PRO_5002694015" description="Peptidase family M49" evidence="4">
    <location>
        <begin position="24"/>
        <end position="598"/>
    </location>
</feature>
<dbReference type="STRING" id="391625.PPSIR1_31088"/>
<accession>A6GH13</accession>
<dbReference type="EMBL" id="ABCS01000113">
    <property type="protein sequence ID" value="EDM74845.1"/>
    <property type="molecule type" value="Genomic_DNA"/>
</dbReference>
<proteinExistence type="predicted"/>
<evidence type="ECO:0000256" key="4">
    <source>
        <dbReference type="SAM" id="SignalP"/>
    </source>
</evidence>
<keyword evidence="1" id="KW-0479">Metal-binding</keyword>
<evidence type="ECO:0000256" key="3">
    <source>
        <dbReference type="SAM" id="MobiDB-lite"/>
    </source>
</evidence>
<keyword evidence="6" id="KW-1185">Reference proteome</keyword>
<dbReference type="PANTHER" id="PTHR23422">
    <property type="entry name" value="DIPEPTIDYL PEPTIDASE III-RELATED"/>
    <property type="match status" value="1"/>
</dbReference>
<gene>
    <name evidence="5" type="ORF">PPSIR1_31088</name>
</gene>
<evidence type="ECO:0000256" key="1">
    <source>
        <dbReference type="ARBA" id="ARBA00022723"/>
    </source>
</evidence>
<reference evidence="5 6" key="1">
    <citation type="submission" date="2007-06" db="EMBL/GenBank/DDBJ databases">
        <authorList>
            <person name="Shimkets L."/>
            <person name="Ferriera S."/>
            <person name="Johnson J."/>
            <person name="Kravitz S."/>
            <person name="Beeson K."/>
            <person name="Sutton G."/>
            <person name="Rogers Y.-H."/>
            <person name="Friedman R."/>
            <person name="Frazier M."/>
            <person name="Venter J.C."/>
        </authorList>
    </citation>
    <scope>NUCLEOTIDE SEQUENCE [LARGE SCALE GENOMIC DNA]</scope>
    <source>
        <strain evidence="5 6">SIR-1</strain>
    </source>
</reference>
<sequence length="598" mass="65375">MLRPVTRPRTVRLASLVSASALLGLGACGPSTNPDEASTGEAPDPGGPLSELLVSEYALGTEAATAEVLQAKVDQFVPVVLEADLASLPEGEQEALAALIEAARLLDPVFDRQVWVDYPGHEARLEAAAQAEGAGELERLRLDYFQIMRGPWDRQDHFAPFAIDIAHPPGAGFYPPGLSAEDFRAYADAHPARRGELESLFTVVQRDPQAPAELVAVPYSQAFAQWLEPAAERMRAAAELTSNESLATFLRSRADAFASDDYYQSDKDWMDLDSRVEATIGPYETYEDELLGLKASFEAFVTVSDPDASKKLSVYKEWLPKMEQHLPVDDAVKTQRGAESPIRVVDLVFTSGDARKSVQTIAFNLPNDERVRKEKGAKKVMLRNAINAKFDAIMTPIAERVIVAEQLPMLSQDAFFNEVLFHELSHSLGPATVKQGDREIEVRVALGASYSPLEEGKADVMGAWNILYMIDEGLFPKDFREPLLVTYFAGLFRSVRFGVAEAHGKGAAFQINRFLEAKAATFDAETGKFTVDPAKLEQAIEALVRDVVMLQHAGDKGAVDSFLDTYAVVSPEMEQALGSLSGIPIDIRPVYPAAGETR</sequence>
<dbReference type="GO" id="GO:0005737">
    <property type="term" value="C:cytoplasm"/>
    <property type="evidence" value="ECO:0007669"/>
    <property type="project" value="TreeGrafter"/>
</dbReference>
<evidence type="ECO:0000313" key="6">
    <source>
        <dbReference type="Proteomes" id="UP000005801"/>
    </source>
</evidence>
<protein>
    <recommendedName>
        <fullName evidence="7">Peptidase family M49</fullName>
    </recommendedName>
</protein>
<dbReference type="OrthoDB" id="9812747at2"/>
<evidence type="ECO:0000313" key="5">
    <source>
        <dbReference type="EMBL" id="EDM74845.1"/>
    </source>
</evidence>
<dbReference type="GO" id="GO:0008239">
    <property type="term" value="F:dipeptidyl-peptidase activity"/>
    <property type="evidence" value="ECO:0007669"/>
    <property type="project" value="TreeGrafter"/>
</dbReference>